<dbReference type="SUPFAM" id="SSF46785">
    <property type="entry name" value="Winged helix' DNA-binding domain"/>
    <property type="match status" value="1"/>
</dbReference>
<dbReference type="InterPro" id="IPR005119">
    <property type="entry name" value="LysR_subst-bd"/>
</dbReference>
<evidence type="ECO:0000256" key="4">
    <source>
        <dbReference type="ARBA" id="ARBA00023163"/>
    </source>
</evidence>
<feature type="domain" description="HTH lysR-type" evidence="5">
    <location>
        <begin position="1"/>
        <end position="58"/>
    </location>
</feature>
<dbReference type="PANTHER" id="PTHR30346:SF28">
    <property type="entry name" value="HTH-TYPE TRANSCRIPTIONAL REGULATOR CYNR"/>
    <property type="match status" value="1"/>
</dbReference>
<dbReference type="PROSITE" id="PS50931">
    <property type="entry name" value="HTH_LYSR"/>
    <property type="match status" value="1"/>
</dbReference>
<comment type="caution">
    <text evidence="6">The sequence shown here is derived from an EMBL/GenBank/DDBJ whole genome shotgun (WGS) entry which is preliminary data.</text>
</comment>
<dbReference type="CDD" id="cd05466">
    <property type="entry name" value="PBP2_LTTR_substrate"/>
    <property type="match status" value="1"/>
</dbReference>
<keyword evidence="2" id="KW-0805">Transcription regulation</keyword>
<dbReference type="Pfam" id="PF00126">
    <property type="entry name" value="HTH_1"/>
    <property type="match status" value="1"/>
</dbReference>
<dbReference type="RefSeq" id="WP_189348312.1">
    <property type="nucleotide sequence ID" value="NZ_BMXK01000001.1"/>
</dbReference>
<sequence length="306" mass="33432">MTIAQLRAFLAACDLGSFTAAAKQLHISQASMSELISRLEDEVGLTLFIRGGRRLVPTTAADELLVHARQAVTSCDNGINALNSISSLEGGVCTFGVLRNAGYYDLSDLVERFHSRYPKVKVRLVGLNSSLVAESVANGELEAGLVILPVDEPGLRIRPLFRDEVFYVSANRSPRRGPATVEELTRNKLVLYDAYAGWRDPTRMQLLERARHQGLTVEPDIEVEHVETALRLAATGAANTIVSRSILDSPSFPNNLKSVPFADPLYDTLALIQRESTVLSPAARKIVEIAEHSLVGRATESRANRT</sequence>
<dbReference type="EMBL" id="BMXK01000001">
    <property type="protein sequence ID" value="GHD00056.1"/>
    <property type="molecule type" value="Genomic_DNA"/>
</dbReference>
<evidence type="ECO:0000256" key="3">
    <source>
        <dbReference type="ARBA" id="ARBA00023125"/>
    </source>
</evidence>
<evidence type="ECO:0000256" key="2">
    <source>
        <dbReference type="ARBA" id="ARBA00023015"/>
    </source>
</evidence>
<dbReference type="Gene3D" id="1.10.10.10">
    <property type="entry name" value="Winged helix-like DNA-binding domain superfamily/Winged helix DNA-binding domain"/>
    <property type="match status" value="1"/>
</dbReference>
<dbReference type="PANTHER" id="PTHR30346">
    <property type="entry name" value="TRANSCRIPTIONAL DUAL REGULATOR HCAR-RELATED"/>
    <property type="match status" value="1"/>
</dbReference>
<protein>
    <submittedName>
        <fullName evidence="6">LysR family transcriptional regulator</fullName>
    </submittedName>
</protein>
<comment type="similarity">
    <text evidence="1">Belongs to the LysR transcriptional regulatory family.</text>
</comment>
<dbReference type="InterPro" id="IPR036388">
    <property type="entry name" value="WH-like_DNA-bd_sf"/>
</dbReference>
<reference evidence="7" key="1">
    <citation type="journal article" date="2019" name="Int. J. Syst. Evol. Microbiol.">
        <title>The Global Catalogue of Microorganisms (GCM) 10K type strain sequencing project: providing services to taxonomists for standard genome sequencing and annotation.</title>
        <authorList>
            <consortium name="The Broad Institute Genomics Platform"/>
            <consortium name="The Broad Institute Genome Sequencing Center for Infectious Disease"/>
            <person name="Wu L."/>
            <person name="Ma J."/>
        </authorList>
    </citation>
    <scope>NUCLEOTIDE SEQUENCE [LARGE SCALE GENOMIC DNA]</scope>
    <source>
        <strain evidence="7">KCTC 19466</strain>
    </source>
</reference>
<keyword evidence="7" id="KW-1185">Reference proteome</keyword>
<proteinExistence type="inferred from homology"/>
<evidence type="ECO:0000313" key="6">
    <source>
        <dbReference type="EMBL" id="GHD00056.1"/>
    </source>
</evidence>
<dbReference type="InterPro" id="IPR036390">
    <property type="entry name" value="WH_DNA-bd_sf"/>
</dbReference>
<dbReference type="SUPFAM" id="SSF53850">
    <property type="entry name" value="Periplasmic binding protein-like II"/>
    <property type="match status" value="1"/>
</dbReference>
<name>A0ABQ3GAU0_9MICC</name>
<gene>
    <name evidence="6" type="ORF">GCM10008096_02850</name>
</gene>
<accession>A0ABQ3GAU0</accession>
<dbReference type="Gene3D" id="3.40.190.290">
    <property type="match status" value="1"/>
</dbReference>
<evidence type="ECO:0000313" key="7">
    <source>
        <dbReference type="Proteomes" id="UP000642819"/>
    </source>
</evidence>
<keyword evidence="4" id="KW-0804">Transcription</keyword>
<dbReference type="InterPro" id="IPR000847">
    <property type="entry name" value="LysR_HTH_N"/>
</dbReference>
<evidence type="ECO:0000259" key="5">
    <source>
        <dbReference type="PROSITE" id="PS50931"/>
    </source>
</evidence>
<dbReference type="PRINTS" id="PR00039">
    <property type="entry name" value="HTHLYSR"/>
</dbReference>
<keyword evidence="3" id="KW-0238">DNA-binding</keyword>
<evidence type="ECO:0000256" key="1">
    <source>
        <dbReference type="ARBA" id="ARBA00009437"/>
    </source>
</evidence>
<organism evidence="6 7">
    <name type="scientific">Zhihengliuella salsuginis</name>
    <dbReference type="NCBI Taxonomy" id="578222"/>
    <lineage>
        <taxon>Bacteria</taxon>
        <taxon>Bacillati</taxon>
        <taxon>Actinomycetota</taxon>
        <taxon>Actinomycetes</taxon>
        <taxon>Micrococcales</taxon>
        <taxon>Micrococcaceae</taxon>
        <taxon>Zhihengliuella</taxon>
    </lineage>
</organism>
<dbReference type="Pfam" id="PF03466">
    <property type="entry name" value="LysR_substrate"/>
    <property type="match status" value="1"/>
</dbReference>
<dbReference type="Proteomes" id="UP000642819">
    <property type="component" value="Unassembled WGS sequence"/>
</dbReference>